<organism evidence="2 3">
    <name type="scientific">Luteimonas kalidii</name>
    <dbReference type="NCBI Taxonomy" id="3042025"/>
    <lineage>
        <taxon>Bacteria</taxon>
        <taxon>Pseudomonadati</taxon>
        <taxon>Pseudomonadota</taxon>
        <taxon>Gammaproteobacteria</taxon>
        <taxon>Lysobacterales</taxon>
        <taxon>Lysobacteraceae</taxon>
        <taxon>Luteimonas</taxon>
    </lineage>
</organism>
<feature type="chain" id="PRO_5047256166" evidence="1">
    <location>
        <begin position="28"/>
        <end position="47"/>
    </location>
</feature>
<keyword evidence="1" id="KW-0732">Signal</keyword>
<evidence type="ECO:0000313" key="3">
    <source>
        <dbReference type="Proteomes" id="UP001156873"/>
    </source>
</evidence>
<keyword evidence="3" id="KW-1185">Reference proteome</keyword>
<protein>
    <submittedName>
        <fullName evidence="2">Uncharacterized protein</fullName>
    </submittedName>
</protein>
<proteinExistence type="predicted"/>
<sequence>MRTLPAAPTLAVGLLFAAALSSLPAAAHTSTRRVPREEIDAIVTSRD</sequence>
<evidence type="ECO:0000313" key="2">
    <source>
        <dbReference type="EMBL" id="MDH5832817.1"/>
    </source>
</evidence>
<gene>
    <name evidence="2" type="ORF">QFW81_02565</name>
</gene>
<evidence type="ECO:0000256" key="1">
    <source>
        <dbReference type="SAM" id="SignalP"/>
    </source>
</evidence>
<accession>A0ABT6JQC5</accession>
<name>A0ABT6JQC5_9GAMM</name>
<comment type="caution">
    <text evidence="2">The sequence shown here is derived from an EMBL/GenBank/DDBJ whole genome shotgun (WGS) entry which is preliminary data.</text>
</comment>
<dbReference type="RefSeq" id="WP_280576993.1">
    <property type="nucleotide sequence ID" value="NZ_JARXRO010000009.1"/>
</dbReference>
<dbReference type="EMBL" id="JARXRO010000009">
    <property type="protein sequence ID" value="MDH5832817.1"/>
    <property type="molecule type" value="Genomic_DNA"/>
</dbReference>
<feature type="signal peptide" evidence="1">
    <location>
        <begin position="1"/>
        <end position="27"/>
    </location>
</feature>
<reference evidence="2 3" key="1">
    <citation type="submission" date="2023-04" db="EMBL/GenBank/DDBJ databases">
        <title>Luteimonas sp. M1R5S59.</title>
        <authorList>
            <person name="Sun J.-Q."/>
        </authorList>
    </citation>
    <scope>NUCLEOTIDE SEQUENCE [LARGE SCALE GENOMIC DNA]</scope>
    <source>
        <strain evidence="2 3">M1R5S59</strain>
    </source>
</reference>
<dbReference type="Proteomes" id="UP001156873">
    <property type="component" value="Unassembled WGS sequence"/>
</dbReference>